<evidence type="ECO:0000313" key="2">
    <source>
        <dbReference type="EMBL" id="KYB27098.1"/>
    </source>
</evidence>
<feature type="region of interest" description="Disordered" evidence="1">
    <location>
        <begin position="1"/>
        <end position="27"/>
    </location>
</feature>
<dbReference type="AlphaFoldDB" id="A0A139WGH9"/>
<organism evidence="2 3">
    <name type="scientific">Tribolium castaneum</name>
    <name type="common">Red flour beetle</name>
    <dbReference type="NCBI Taxonomy" id="7070"/>
    <lineage>
        <taxon>Eukaryota</taxon>
        <taxon>Metazoa</taxon>
        <taxon>Ecdysozoa</taxon>
        <taxon>Arthropoda</taxon>
        <taxon>Hexapoda</taxon>
        <taxon>Insecta</taxon>
        <taxon>Pterygota</taxon>
        <taxon>Neoptera</taxon>
        <taxon>Endopterygota</taxon>
        <taxon>Coleoptera</taxon>
        <taxon>Polyphaga</taxon>
        <taxon>Cucujiformia</taxon>
        <taxon>Tenebrionidae</taxon>
        <taxon>Tenebrionidae incertae sedis</taxon>
        <taxon>Tribolium</taxon>
    </lineage>
</organism>
<reference evidence="2 3" key="2">
    <citation type="journal article" date="2010" name="Nucleic Acids Res.">
        <title>BeetleBase in 2010: revisions to provide comprehensive genomic information for Tribolium castaneum.</title>
        <authorList>
            <person name="Kim H.S."/>
            <person name="Murphy T."/>
            <person name="Xia J."/>
            <person name="Caragea D."/>
            <person name="Park Y."/>
            <person name="Beeman R.W."/>
            <person name="Lorenzen M.D."/>
            <person name="Butcher S."/>
            <person name="Manak J.R."/>
            <person name="Brown S.J."/>
        </authorList>
    </citation>
    <scope>NUCLEOTIDE SEQUENCE [LARGE SCALE GENOMIC DNA]</scope>
    <source>
        <strain evidence="2 3">Georgia GA2</strain>
    </source>
</reference>
<name>A0A139WGH9_TRICA</name>
<proteinExistence type="predicted"/>
<protein>
    <submittedName>
        <fullName evidence="2">Uncharacterized protein</fullName>
    </submittedName>
</protein>
<dbReference type="Proteomes" id="UP000007266">
    <property type="component" value="Linkage group 6"/>
</dbReference>
<accession>A0A139WGH9</accession>
<sequence>MSEENNTQPEILLQEEDNAETTNGKNPIQEWFENLGKNMSTNTQNTMNNINNWFTQLAQNNNGGQNLPTMYMGSFQLVKMPMPQISDVVKGMGDLATVVQTLNKLGGKK</sequence>
<reference evidence="2 3" key="1">
    <citation type="journal article" date="2008" name="Nature">
        <title>The genome of the model beetle and pest Tribolium castaneum.</title>
        <authorList>
            <consortium name="Tribolium Genome Sequencing Consortium"/>
            <person name="Richards S."/>
            <person name="Gibbs R.A."/>
            <person name="Weinstock G.M."/>
            <person name="Brown S.J."/>
            <person name="Denell R."/>
            <person name="Beeman R.W."/>
            <person name="Gibbs R."/>
            <person name="Beeman R.W."/>
            <person name="Brown S.J."/>
            <person name="Bucher G."/>
            <person name="Friedrich M."/>
            <person name="Grimmelikhuijzen C.J."/>
            <person name="Klingler M."/>
            <person name="Lorenzen M."/>
            <person name="Richards S."/>
            <person name="Roth S."/>
            <person name="Schroder R."/>
            <person name="Tautz D."/>
            <person name="Zdobnov E.M."/>
            <person name="Muzny D."/>
            <person name="Gibbs R.A."/>
            <person name="Weinstock G.M."/>
            <person name="Attaway T."/>
            <person name="Bell S."/>
            <person name="Buhay C.J."/>
            <person name="Chandrabose M.N."/>
            <person name="Chavez D."/>
            <person name="Clerk-Blankenburg K.P."/>
            <person name="Cree A."/>
            <person name="Dao M."/>
            <person name="Davis C."/>
            <person name="Chacko J."/>
            <person name="Dinh H."/>
            <person name="Dugan-Rocha S."/>
            <person name="Fowler G."/>
            <person name="Garner T.T."/>
            <person name="Garnes J."/>
            <person name="Gnirke A."/>
            <person name="Hawes A."/>
            <person name="Hernandez J."/>
            <person name="Hines S."/>
            <person name="Holder M."/>
            <person name="Hume J."/>
            <person name="Jhangiani S.N."/>
            <person name="Joshi V."/>
            <person name="Khan Z.M."/>
            <person name="Jackson L."/>
            <person name="Kovar C."/>
            <person name="Kowis A."/>
            <person name="Lee S."/>
            <person name="Lewis L.R."/>
            <person name="Margolis J."/>
            <person name="Morgan M."/>
            <person name="Nazareth L.V."/>
            <person name="Nguyen N."/>
            <person name="Okwuonu G."/>
            <person name="Parker D."/>
            <person name="Richards S."/>
            <person name="Ruiz S.J."/>
            <person name="Santibanez J."/>
            <person name="Savard J."/>
            <person name="Scherer S.E."/>
            <person name="Schneider B."/>
            <person name="Sodergren E."/>
            <person name="Tautz D."/>
            <person name="Vattahil S."/>
            <person name="Villasana D."/>
            <person name="White C.S."/>
            <person name="Wright R."/>
            <person name="Park Y."/>
            <person name="Beeman R.W."/>
            <person name="Lord J."/>
            <person name="Oppert B."/>
            <person name="Lorenzen M."/>
            <person name="Brown S."/>
            <person name="Wang L."/>
            <person name="Savard J."/>
            <person name="Tautz D."/>
            <person name="Richards S."/>
            <person name="Weinstock G."/>
            <person name="Gibbs R.A."/>
            <person name="Liu Y."/>
            <person name="Worley K."/>
            <person name="Weinstock G."/>
            <person name="Elsik C.G."/>
            <person name="Reese J.T."/>
            <person name="Elhaik E."/>
            <person name="Landan G."/>
            <person name="Graur D."/>
            <person name="Arensburger P."/>
            <person name="Atkinson P."/>
            <person name="Beeman R.W."/>
            <person name="Beidler J."/>
            <person name="Brown S.J."/>
            <person name="Demuth J.P."/>
            <person name="Drury D.W."/>
            <person name="Du Y.Z."/>
            <person name="Fujiwara H."/>
            <person name="Lorenzen M."/>
            <person name="Maselli V."/>
            <person name="Osanai M."/>
            <person name="Park Y."/>
            <person name="Robertson H.M."/>
            <person name="Tu Z."/>
            <person name="Wang J.J."/>
            <person name="Wang S."/>
            <person name="Richards S."/>
            <person name="Song H."/>
            <person name="Zhang L."/>
            <person name="Sodergren E."/>
            <person name="Werner D."/>
            <person name="Stanke M."/>
            <person name="Morgenstern B."/>
            <person name="Solovyev V."/>
            <person name="Kosarev P."/>
            <person name="Brown G."/>
            <person name="Chen H.C."/>
            <person name="Ermolaeva O."/>
            <person name="Hlavina W."/>
            <person name="Kapustin Y."/>
            <person name="Kiryutin B."/>
            <person name="Kitts P."/>
            <person name="Maglott D."/>
            <person name="Pruitt K."/>
            <person name="Sapojnikov V."/>
            <person name="Souvorov A."/>
            <person name="Mackey A.J."/>
            <person name="Waterhouse R.M."/>
            <person name="Wyder S."/>
            <person name="Zdobnov E.M."/>
            <person name="Zdobnov E.M."/>
            <person name="Wyder S."/>
            <person name="Kriventseva E.V."/>
            <person name="Kadowaki T."/>
            <person name="Bork P."/>
            <person name="Aranda M."/>
            <person name="Bao R."/>
            <person name="Beermann A."/>
            <person name="Berns N."/>
            <person name="Bolognesi R."/>
            <person name="Bonneton F."/>
            <person name="Bopp D."/>
            <person name="Brown S.J."/>
            <person name="Bucher G."/>
            <person name="Butts T."/>
            <person name="Chaumot A."/>
            <person name="Denell R.E."/>
            <person name="Ferrier D.E."/>
            <person name="Friedrich M."/>
            <person name="Gordon C.M."/>
            <person name="Jindra M."/>
            <person name="Klingler M."/>
            <person name="Lan Q."/>
            <person name="Lattorff H.M."/>
            <person name="Laudet V."/>
            <person name="von Levetsow C."/>
            <person name="Liu Z."/>
            <person name="Lutz R."/>
            <person name="Lynch J.A."/>
            <person name="da Fonseca R.N."/>
            <person name="Posnien N."/>
            <person name="Reuter R."/>
            <person name="Roth S."/>
            <person name="Savard J."/>
            <person name="Schinko J.B."/>
            <person name="Schmitt C."/>
            <person name="Schoppmeier M."/>
            <person name="Schroder R."/>
            <person name="Shippy T.D."/>
            <person name="Simonnet F."/>
            <person name="Marques-Souza H."/>
            <person name="Tautz D."/>
            <person name="Tomoyasu Y."/>
            <person name="Trauner J."/>
            <person name="Van der Zee M."/>
            <person name="Vervoort M."/>
            <person name="Wittkopp N."/>
            <person name="Wimmer E.A."/>
            <person name="Yang X."/>
            <person name="Jones A.K."/>
            <person name="Sattelle D.B."/>
            <person name="Ebert P.R."/>
            <person name="Nelson D."/>
            <person name="Scott J.G."/>
            <person name="Beeman R.W."/>
            <person name="Muthukrishnan S."/>
            <person name="Kramer K.J."/>
            <person name="Arakane Y."/>
            <person name="Beeman R.W."/>
            <person name="Zhu Q."/>
            <person name="Hogenkamp D."/>
            <person name="Dixit R."/>
            <person name="Oppert B."/>
            <person name="Jiang H."/>
            <person name="Zou Z."/>
            <person name="Marshall J."/>
            <person name="Elpidina E."/>
            <person name="Vinokurov K."/>
            <person name="Oppert C."/>
            <person name="Zou Z."/>
            <person name="Evans J."/>
            <person name="Lu Z."/>
            <person name="Zhao P."/>
            <person name="Sumathipala N."/>
            <person name="Altincicek B."/>
            <person name="Vilcinskas A."/>
            <person name="Williams M."/>
            <person name="Hultmark D."/>
            <person name="Hetru C."/>
            <person name="Jiang H."/>
            <person name="Grimmelikhuijzen C.J."/>
            <person name="Hauser F."/>
            <person name="Cazzamali G."/>
            <person name="Williamson M."/>
            <person name="Park Y."/>
            <person name="Li B."/>
            <person name="Tanaka Y."/>
            <person name="Predel R."/>
            <person name="Neupert S."/>
            <person name="Schachtner J."/>
            <person name="Verleyen P."/>
            <person name="Raible F."/>
            <person name="Bork P."/>
            <person name="Friedrich M."/>
            <person name="Walden K.K."/>
            <person name="Robertson H.M."/>
            <person name="Angeli S."/>
            <person name="Foret S."/>
            <person name="Bucher G."/>
            <person name="Schuetz S."/>
            <person name="Maleszka R."/>
            <person name="Wimmer E.A."/>
            <person name="Beeman R.W."/>
            <person name="Lorenzen M."/>
            <person name="Tomoyasu Y."/>
            <person name="Miller S.C."/>
            <person name="Grossmann D."/>
            <person name="Bucher G."/>
        </authorList>
    </citation>
    <scope>NUCLEOTIDE SEQUENCE [LARGE SCALE GENOMIC DNA]</scope>
    <source>
        <strain evidence="2 3">Georgia GA2</strain>
    </source>
</reference>
<evidence type="ECO:0000313" key="3">
    <source>
        <dbReference type="Proteomes" id="UP000007266"/>
    </source>
</evidence>
<evidence type="ECO:0000256" key="1">
    <source>
        <dbReference type="SAM" id="MobiDB-lite"/>
    </source>
</evidence>
<dbReference type="InParanoid" id="A0A139WGH9"/>
<keyword evidence="3" id="KW-1185">Reference proteome</keyword>
<dbReference type="EMBL" id="KQ971344">
    <property type="protein sequence ID" value="KYB27098.1"/>
    <property type="molecule type" value="Genomic_DNA"/>
</dbReference>
<gene>
    <name evidence="2" type="primary">AUGUSTUS-3.0.2_34716</name>
    <name evidence="2" type="ORF">TcasGA2_TC034716</name>
</gene>